<dbReference type="SUPFAM" id="SSF51735">
    <property type="entry name" value="NAD(P)-binding Rossmann-fold domains"/>
    <property type="match status" value="1"/>
</dbReference>
<evidence type="ECO:0008006" key="4">
    <source>
        <dbReference type="Google" id="ProtNLM"/>
    </source>
</evidence>
<comment type="similarity">
    <text evidence="1">Belongs to the short-chain dehydrogenases/reductases (SDR) family.</text>
</comment>
<dbReference type="PANTHER" id="PTHR43943">
    <property type="entry name" value="DEHYDROGENASE/REDUCTASE (SDR FAMILY) MEMBER 4"/>
    <property type="match status" value="1"/>
</dbReference>
<reference evidence="2 3" key="1">
    <citation type="submission" date="2020-02" db="EMBL/GenBank/DDBJ databases">
        <authorList>
            <person name="Ferguson B K."/>
        </authorList>
    </citation>
    <scope>NUCLEOTIDE SEQUENCE [LARGE SCALE GENOMIC DNA]</scope>
</reference>
<dbReference type="FunFam" id="3.40.50.720:FF:000084">
    <property type="entry name" value="Short-chain dehydrogenase reductase"/>
    <property type="match status" value="1"/>
</dbReference>
<evidence type="ECO:0000313" key="2">
    <source>
        <dbReference type="EMBL" id="CAB0028528.1"/>
    </source>
</evidence>
<dbReference type="Pfam" id="PF13561">
    <property type="entry name" value="adh_short_C2"/>
    <property type="match status" value="1"/>
</dbReference>
<dbReference type="InterPro" id="IPR002347">
    <property type="entry name" value="SDR_fam"/>
</dbReference>
<gene>
    <name evidence="2" type="ORF">TBRA_LOCUS684</name>
</gene>
<dbReference type="Gene3D" id="3.40.50.720">
    <property type="entry name" value="NAD(P)-binding Rossmann-like Domain"/>
    <property type="match status" value="1"/>
</dbReference>
<dbReference type="Proteomes" id="UP000479190">
    <property type="component" value="Unassembled WGS sequence"/>
</dbReference>
<accession>A0A6H5HXT4</accession>
<evidence type="ECO:0000313" key="3">
    <source>
        <dbReference type="Proteomes" id="UP000479190"/>
    </source>
</evidence>
<dbReference type="InterPro" id="IPR036291">
    <property type="entry name" value="NAD(P)-bd_dom_sf"/>
</dbReference>
<protein>
    <recommendedName>
        <fullName evidence="4">Dehydrogenase/reductase SDR family member 4</fullName>
    </recommendedName>
</protein>
<dbReference type="NCBIfam" id="NF005559">
    <property type="entry name" value="PRK07231.1"/>
    <property type="match status" value="1"/>
</dbReference>
<dbReference type="GO" id="GO:0004090">
    <property type="term" value="F:carbonyl reductase (NADPH) activity"/>
    <property type="evidence" value="ECO:0007669"/>
    <property type="project" value="TreeGrafter"/>
</dbReference>
<organism evidence="2 3">
    <name type="scientific">Trichogramma brassicae</name>
    <dbReference type="NCBI Taxonomy" id="86971"/>
    <lineage>
        <taxon>Eukaryota</taxon>
        <taxon>Metazoa</taxon>
        <taxon>Ecdysozoa</taxon>
        <taxon>Arthropoda</taxon>
        <taxon>Hexapoda</taxon>
        <taxon>Insecta</taxon>
        <taxon>Pterygota</taxon>
        <taxon>Neoptera</taxon>
        <taxon>Endopterygota</taxon>
        <taxon>Hymenoptera</taxon>
        <taxon>Apocrita</taxon>
        <taxon>Proctotrupomorpha</taxon>
        <taxon>Chalcidoidea</taxon>
        <taxon>Trichogrammatidae</taxon>
        <taxon>Trichogramma</taxon>
    </lineage>
</organism>
<dbReference type="EMBL" id="CADCXV010000158">
    <property type="protein sequence ID" value="CAB0028528.1"/>
    <property type="molecule type" value="Genomic_DNA"/>
</dbReference>
<sequence length="274" mass="29375">MLRAAMDQVARTISSSVKVIPKCRRLEGKVAVVTASTQGIGFAVARRLAQEGAKIVISSRREANVKVAVDQLKQEGLDVTGIVCHVAKAEDRTKLLKEAVSKYGGLDILIPNAAVNPSVGPVLETAEPVWDKVFDINVKSTYLLMKEALPFLRQRKCSNIVIMSSIAGYQPLEILGVYSISKTTLISLCKTVAGELANEGIRVNCIAPGVIKTKFSEPLYKSEAAYETTVSMVPMERLGEAEEIASVAAFLASDDASYITGETIVAAGGMKSRL</sequence>
<name>A0A6H5HXT4_9HYME</name>
<proteinExistence type="inferred from homology"/>
<evidence type="ECO:0000256" key="1">
    <source>
        <dbReference type="ARBA" id="ARBA00006484"/>
    </source>
</evidence>
<dbReference type="AlphaFoldDB" id="A0A6H5HXT4"/>
<dbReference type="OrthoDB" id="1669814at2759"/>
<keyword evidence="3" id="KW-1185">Reference proteome</keyword>
<dbReference type="PANTHER" id="PTHR43943:SF2">
    <property type="entry name" value="DEHYDROGENASE_REDUCTASE 4"/>
    <property type="match status" value="1"/>
</dbReference>
<dbReference type="PRINTS" id="PR00081">
    <property type="entry name" value="GDHRDH"/>
</dbReference>